<proteinExistence type="predicted"/>
<comment type="caution">
    <text evidence="1">The sequence shown here is derived from an EMBL/GenBank/DDBJ whole genome shotgun (WGS) entry which is preliminary data.</text>
</comment>
<accession>A0A644XUU3</accession>
<evidence type="ECO:0000313" key="1">
    <source>
        <dbReference type="EMBL" id="MPM19935.1"/>
    </source>
</evidence>
<sequence>MRRAWILVCLVVMVLAVGCDSTTQSHSGSGKFIIDEIVPEGSSRSAYGSRGSRDPGEEVAYELWLMPTKRGYNEPIRHENVSELKRFPVTENGTYEIPIQEFPEDSPSVVIIARIEGENVDIVGFLSLKIDDELAVIEFPERDKMEGEITFGTVIFSDSSYVSQSEHTLEDNQEHFDSETFQSLQHQAIANNFALMAINLLPNTHEDVYYAPSLSLNYDLSQRNSWKVTLNIFSNDYVNRAALFDPEGTNRMGTYQAPYGSQSSVQWSTRDIPLDEFLDLAEKGAIWELKAEDGSALAGFDFSVAFVLDATGKPIIPCINPTYVVSGDDPQEVERIDFNWFHYSPDGQSMQAFTDTQLLSALVPQRSLFMDLQYDGCSATYMLRNRVEGTTAYGMQGTIFSLSDFNEPLPVSHLQDLNLGYSFAFYEVRTPWMMVDE</sequence>
<dbReference type="AlphaFoldDB" id="A0A644XUU3"/>
<evidence type="ECO:0008006" key="2">
    <source>
        <dbReference type="Google" id="ProtNLM"/>
    </source>
</evidence>
<protein>
    <recommendedName>
        <fullName evidence="2">Lipoprotein</fullName>
    </recommendedName>
</protein>
<reference evidence="1" key="1">
    <citation type="submission" date="2019-08" db="EMBL/GenBank/DDBJ databases">
        <authorList>
            <person name="Kucharzyk K."/>
            <person name="Murdoch R.W."/>
            <person name="Higgins S."/>
            <person name="Loffler F."/>
        </authorList>
    </citation>
    <scope>NUCLEOTIDE SEQUENCE</scope>
</reference>
<name>A0A644XUU3_9ZZZZ</name>
<organism evidence="1">
    <name type="scientific">bioreactor metagenome</name>
    <dbReference type="NCBI Taxonomy" id="1076179"/>
    <lineage>
        <taxon>unclassified sequences</taxon>
        <taxon>metagenomes</taxon>
        <taxon>ecological metagenomes</taxon>
    </lineage>
</organism>
<dbReference type="PROSITE" id="PS51257">
    <property type="entry name" value="PROKAR_LIPOPROTEIN"/>
    <property type="match status" value="1"/>
</dbReference>
<dbReference type="EMBL" id="VSSQ01003275">
    <property type="protein sequence ID" value="MPM19935.1"/>
    <property type="molecule type" value="Genomic_DNA"/>
</dbReference>
<gene>
    <name evidence="1" type="ORF">SDC9_66362</name>
</gene>